<dbReference type="Pfam" id="PF00512">
    <property type="entry name" value="HisKA"/>
    <property type="match status" value="1"/>
</dbReference>
<dbReference type="InterPro" id="IPR005467">
    <property type="entry name" value="His_kinase_dom"/>
</dbReference>
<evidence type="ECO:0000256" key="5">
    <source>
        <dbReference type="ARBA" id="ARBA00022777"/>
    </source>
</evidence>
<dbReference type="EMBL" id="CP038631">
    <property type="protein sequence ID" value="QCC44589.1"/>
    <property type="molecule type" value="Genomic_DNA"/>
</dbReference>
<protein>
    <recommendedName>
        <fullName evidence="2">histidine kinase</fullName>
        <ecNumber evidence="2">2.7.13.3</ecNumber>
    </recommendedName>
</protein>
<evidence type="ECO:0000313" key="11">
    <source>
        <dbReference type="EMBL" id="QCC44589.1"/>
    </source>
</evidence>
<dbReference type="EC" id="2.7.13.3" evidence="2"/>
<keyword evidence="4 11" id="KW-0808">Transferase</keyword>
<dbReference type="PANTHER" id="PTHR43711">
    <property type="entry name" value="TWO-COMPONENT HISTIDINE KINASE"/>
    <property type="match status" value="1"/>
</dbReference>
<keyword evidence="3" id="KW-0597">Phosphoprotein</keyword>
<sequence>MDSRPDSPNLPTDVRVFQEAVESTGHAIYWTDITGRIEYVNPAFEEQTGYTADDAIGNNANLVQSGVHSEQFYERLWDRILNGDVWKGQIINERKNGERYVVKQTISPVTDDDGEILRFVAINEDITDLRESQERLQQERNRFASLLDAVPVPLVITAFDDDTLKIEQANQAFKDTFGFTDTQLSGALLDNLIVAEDGSRQAREINEQVRRGERVRREVTRYTADGNERTFLLTATAFGSEPHKESLATYLDITDRKQAEEALKQRTQELEDFANVVSHDLRNPLNVASGHLDLLAEKHESSHIDEIWNAHERMQELIENILMLARQGKTIDDTEPVTLGDCVRESWATVETADATLNVETMSTVDADESRLRQLFGNLIRNAVEHGGDDVTITVGDLESGFYVADDGPGIPPTEREQVFETGHTSTETGTGFGLSIVREVVDAHGWEIDVTESRTGGARFEITDIKPSTEK</sequence>
<feature type="domain" description="PAC" evidence="10">
    <location>
        <begin position="213"/>
        <end position="265"/>
    </location>
</feature>
<dbReference type="GeneID" id="39854743"/>
<evidence type="ECO:0000256" key="2">
    <source>
        <dbReference type="ARBA" id="ARBA00012438"/>
    </source>
</evidence>
<dbReference type="InterPro" id="IPR000014">
    <property type="entry name" value="PAS"/>
</dbReference>
<evidence type="ECO:0000313" key="14">
    <source>
        <dbReference type="Proteomes" id="UP000323075"/>
    </source>
</evidence>
<dbReference type="InterPro" id="IPR003594">
    <property type="entry name" value="HATPase_dom"/>
</dbReference>
<dbReference type="CDD" id="cd00130">
    <property type="entry name" value="PAS"/>
    <property type="match status" value="2"/>
</dbReference>
<evidence type="ECO:0000256" key="7">
    <source>
        <dbReference type="SAM" id="Coils"/>
    </source>
</evidence>
<dbReference type="PROSITE" id="PS50112">
    <property type="entry name" value="PAS"/>
    <property type="match status" value="1"/>
</dbReference>
<dbReference type="Gene3D" id="1.10.287.130">
    <property type="match status" value="1"/>
</dbReference>
<dbReference type="Pfam" id="PF08448">
    <property type="entry name" value="PAS_4"/>
    <property type="match status" value="1"/>
</dbReference>
<dbReference type="SUPFAM" id="SSF55785">
    <property type="entry name" value="PYP-like sensor domain (PAS domain)"/>
    <property type="match status" value="2"/>
</dbReference>
<dbReference type="InterPro" id="IPR003661">
    <property type="entry name" value="HisK_dim/P_dom"/>
</dbReference>
<keyword evidence="7" id="KW-0175">Coiled coil</keyword>
<dbReference type="InterPro" id="IPR001610">
    <property type="entry name" value="PAC"/>
</dbReference>
<feature type="domain" description="PAS" evidence="9">
    <location>
        <begin position="13"/>
        <end position="70"/>
    </location>
</feature>
<dbReference type="SMART" id="SM00387">
    <property type="entry name" value="HATPase_c"/>
    <property type="match status" value="1"/>
</dbReference>
<dbReference type="EMBL" id="VRYN01000015">
    <property type="protein sequence ID" value="TYO73929.1"/>
    <property type="molecule type" value="Genomic_DNA"/>
</dbReference>
<accession>A0A4D6GS61</accession>
<dbReference type="InterPro" id="IPR036097">
    <property type="entry name" value="HisK_dim/P_sf"/>
</dbReference>
<dbReference type="Pfam" id="PF13426">
    <property type="entry name" value="PAS_9"/>
    <property type="match status" value="1"/>
</dbReference>
<dbReference type="NCBIfam" id="TIGR00229">
    <property type="entry name" value="sensory_box"/>
    <property type="match status" value="2"/>
</dbReference>
<evidence type="ECO:0000313" key="13">
    <source>
        <dbReference type="Proteomes" id="UP000296216"/>
    </source>
</evidence>
<dbReference type="CDD" id="cd00075">
    <property type="entry name" value="HATPase"/>
    <property type="match status" value="1"/>
</dbReference>
<evidence type="ECO:0000313" key="12">
    <source>
        <dbReference type="EMBL" id="TYO73929.1"/>
    </source>
</evidence>
<gene>
    <name evidence="12" type="ORF">APQ99_02335</name>
    <name evidence="11" type="ORF">HBSAL_04370</name>
</gene>
<dbReference type="InterPro" id="IPR035965">
    <property type="entry name" value="PAS-like_dom_sf"/>
</dbReference>
<dbReference type="Gene3D" id="3.30.565.10">
    <property type="entry name" value="Histidine kinase-like ATPase, C-terminal domain"/>
    <property type="match status" value="1"/>
</dbReference>
<dbReference type="PRINTS" id="PR00344">
    <property type="entry name" value="BCTRLSENSOR"/>
</dbReference>
<feature type="domain" description="PAC" evidence="10">
    <location>
        <begin position="84"/>
        <end position="138"/>
    </location>
</feature>
<dbReference type="SMART" id="SM00091">
    <property type="entry name" value="PAS"/>
    <property type="match status" value="2"/>
</dbReference>
<dbReference type="SMART" id="SM00388">
    <property type="entry name" value="HisKA"/>
    <property type="match status" value="1"/>
</dbReference>
<dbReference type="SUPFAM" id="SSF47384">
    <property type="entry name" value="Homodimeric domain of signal transducing histidine kinase"/>
    <property type="match status" value="1"/>
</dbReference>
<evidence type="ECO:0000259" key="9">
    <source>
        <dbReference type="PROSITE" id="PS50112"/>
    </source>
</evidence>
<dbReference type="SUPFAM" id="SSF55874">
    <property type="entry name" value="ATPase domain of HSP90 chaperone/DNA topoisomerase II/histidine kinase"/>
    <property type="match status" value="1"/>
</dbReference>
<dbReference type="AlphaFoldDB" id="A0A4D6GS61"/>
<feature type="coiled-coil region" evidence="7">
    <location>
        <begin position="119"/>
        <end position="149"/>
    </location>
</feature>
<dbReference type="Proteomes" id="UP000296216">
    <property type="component" value="Chromosome"/>
</dbReference>
<dbReference type="InterPro" id="IPR036890">
    <property type="entry name" value="HATPase_C_sf"/>
</dbReference>
<evidence type="ECO:0000256" key="1">
    <source>
        <dbReference type="ARBA" id="ARBA00000085"/>
    </source>
</evidence>
<reference evidence="12 14" key="2">
    <citation type="submission" date="2019-07" db="EMBL/GenBank/DDBJ databases">
        <title>Genomic Encyclopedia of Archaeal and Bacterial Type Strains, Phase II (KMG-II): from individual species to whole genera.</title>
        <authorList>
            <person name="Goeker M."/>
        </authorList>
    </citation>
    <scope>NUCLEOTIDE SEQUENCE [LARGE SCALE GENOMIC DNA]</scope>
    <source>
        <strain evidence="12 14">DSM 3754</strain>
    </source>
</reference>
<feature type="domain" description="Histidine kinase" evidence="8">
    <location>
        <begin position="276"/>
        <end position="464"/>
    </location>
</feature>
<evidence type="ECO:0000259" key="8">
    <source>
        <dbReference type="PROSITE" id="PS50109"/>
    </source>
</evidence>
<evidence type="ECO:0000256" key="3">
    <source>
        <dbReference type="ARBA" id="ARBA00022553"/>
    </source>
</evidence>
<evidence type="ECO:0000259" key="10">
    <source>
        <dbReference type="PROSITE" id="PS50113"/>
    </source>
</evidence>
<dbReference type="InterPro" id="IPR050736">
    <property type="entry name" value="Sensor_HK_Regulatory"/>
</dbReference>
<dbReference type="Pfam" id="PF02518">
    <property type="entry name" value="HATPase_c"/>
    <property type="match status" value="1"/>
</dbReference>
<dbReference type="InterPro" id="IPR013656">
    <property type="entry name" value="PAS_4"/>
</dbReference>
<dbReference type="SMART" id="SM00086">
    <property type="entry name" value="PAC"/>
    <property type="match status" value="2"/>
</dbReference>
<reference evidence="11" key="3">
    <citation type="journal article" name="MicrobiologyOpen">
        <title>Whole-genome comparison between the type strain of Halobacterium salinarum (DSM 3754(T)) and the laboratory strains R1 and NRC-1.</title>
        <authorList>
            <person name="Pfeiffer F."/>
            <person name="Losensky G."/>
            <person name="Marchfelder A."/>
            <person name="Habermann B."/>
            <person name="Dyall-Smith M."/>
        </authorList>
    </citation>
    <scope>NUCLEOTIDE SEQUENCE</scope>
    <source>
        <strain evidence="11">91-R6</strain>
    </source>
</reference>
<dbReference type="RefSeq" id="WP_136361176.1">
    <property type="nucleotide sequence ID" value="NZ_VRYN01000015.1"/>
</dbReference>
<keyword evidence="5 11" id="KW-0418">Kinase</keyword>
<dbReference type="PROSITE" id="PS50109">
    <property type="entry name" value="HIS_KIN"/>
    <property type="match status" value="1"/>
</dbReference>
<dbReference type="CDD" id="cd00082">
    <property type="entry name" value="HisKA"/>
    <property type="match status" value="1"/>
</dbReference>
<evidence type="ECO:0000256" key="6">
    <source>
        <dbReference type="ARBA" id="ARBA00023012"/>
    </source>
</evidence>
<dbReference type="InterPro" id="IPR004358">
    <property type="entry name" value="Sig_transdc_His_kin-like_C"/>
</dbReference>
<proteinExistence type="predicted"/>
<dbReference type="PANTHER" id="PTHR43711:SF1">
    <property type="entry name" value="HISTIDINE KINASE 1"/>
    <property type="match status" value="1"/>
</dbReference>
<comment type="catalytic activity">
    <reaction evidence="1">
        <text>ATP + protein L-histidine = ADP + protein N-phospho-L-histidine.</text>
        <dbReference type="EC" id="2.7.13.3"/>
    </reaction>
</comment>
<dbReference type="PROSITE" id="PS50113">
    <property type="entry name" value="PAC"/>
    <property type="match status" value="2"/>
</dbReference>
<organism evidence="11 13">
    <name type="scientific">Halobacterium salinarum (strain ATCC 33171 / DSM 3754 / JCM 8978 / NBRC 102687 / NCIMB 764 / 91-R6)</name>
    <dbReference type="NCBI Taxonomy" id="2597657"/>
    <lineage>
        <taxon>Archaea</taxon>
        <taxon>Methanobacteriati</taxon>
        <taxon>Methanobacteriota</taxon>
        <taxon>Stenosarchaea group</taxon>
        <taxon>Halobacteria</taxon>
        <taxon>Halobacteriales</taxon>
        <taxon>Halobacteriaceae</taxon>
        <taxon>Halobacterium</taxon>
    </lineage>
</organism>
<dbReference type="Proteomes" id="UP000323075">
    <property type="component" value="Unassembled WGS sequence"/>
</dbReference>
<dbReference type="Gene3D" id="3.30.450.20">
    <property type="entry name" value="PAS domain"/>
    <property type="match status" value="2"/>
</dbReference>
<keyword evidence="6" id="KW-0902">Two-component regulatory system</keyword>
<dbReference type="InterPro" id="IPR000700">
    <property type="entry name" value="PAS-assoc_C"/>
</dbReference>
<evidence type="ECO:0000256" key="4">
    <source>
        <dbReference type="ARBA" id="ARBA00022679"/>
    </source>
</evidence>
<name>A0A4D6GS61_HALS9</name>
<reference evidence="11 13" key="1">
    <citation type="journal article" date="2019" name="Microbiol. Resour. Announc.">
        <title>The Genome Sequence of the Halobacterium salinarum Type Strain Is Closely Related to That of Laboratory Strains NRC-1 and R1.</title>
        <authorList>
            <person name="Pfeiffer F."/>
            <person name="Marchfelder A."/>
            <person name="Habermann B."/>
            <person name="Dyall-Smith M.L."/>
        </authorList>
    </citation>
    <scope>NUCLEOTIDE SEQUENCE [LARGE SCALE GENOMIC DNA]</scope>
    <source>
        <strain evidence="11">91-R6</strain>
        <strain evidence="13">ATCC 33171 / DSM 3754 / JCM 8978 / NBRC 102687 / NCIMB 764 / 91-R6</strain>
    </source>
</reference>
<dbReference type="GO" id="GO:0000155">
    <property type="term" value="F:phosphorelay sensor kinase activity"/>
    <property type="evidence" value="ECO:0007669"/>
    <property type="project" value="InterPro"/>
</dbReference>